<organism evidence="7 8">
    <name type="scientific">Mycoplasma iguanae</name>
    <dbReference type="NCBI Taxonomy" id="292461"/>
    <lineage>
        <taxon>Bacteria</taxon>
        <taxon>Bacillati</taxon>
        <taxon>Mycoplasmatota</taxon>
        <taxon>Mollicutes</taxon>
        <taxon>Mycoplasmataceae</taxon>
        <taxon>Mycoplasma</taxon>
    </lineage>
</organism>
<dbReference type="InterPro" id="IPR050367">
    <property type="entry name" value="APC_superfamily"/>
</dbReference>
<feature type="transmembrane region" description="Helical" evidence="6">
    <location>
        <begin position="131"/>
        <end position="152"/>
    </location>
</feature>
<evidence type="ECO:0000313" key="8">
    <source>
        <dbReference type="Proteomes" id="UP001059252"/>
    </source>
</evidence>
<name>A0ABY5RC38_9MOLU</name>
<feature type="transmembrane region" description="Helical" evidence="6">
    <location>
        <begin position="164"/>
        <end position="182"/>
    </location>
</feature>
<reference evidence="7" key="1">
    <citation type="submission" date="2022-08" db="EMBL/GenBank/DDBJ databases">
        <title>Complete genome of Mycoplasma iguanae type strain 2327.</title>
        <authorList>
            <person name="Spergser J."/>
        </authorList>
    </citation>
    <scope>NUCLEOTIDE SEQUENCE</scope>
    <source>
        <strain evidence="7">2327</strain>
    </source>
</reference>
<feature type="transmembrane region" description="Helical" evidence="6">
    <location>
        <begin position="21"/>
        <end position="40"/>
    </location>
</feature>
<dbReference type="PANTHER" id="PTHR42770:SF18">
    <property type="entry name" value="ARGININE_AGMATINE ANTIPORTER"/>
    <property type="match status" value="1"/>
</dbReference>
<feature type="transmembrane region" description="Helical" evidence="6">
    <location>
        <begin position="268"/>
        <end position="288"/>
    </location>
</feature>
<evidence type="ECO:0000256" key="5">
    <source>
        <dbReference type="ARBA" id="ARBA00023136"/>
    </source>
</evidence>
<feature type="transmembrane region" description="Helical" evidence="6">
    <location>
        <begin position="361"/>
        <end position="385"/>
    </location>
</feature>
<feature type="transmembrane region" description="Helical" evidence="6">
    <location>
        <begin position="397"/>
        <end position="416"/>
    </location>
</feature>
<feature type="transmembrane region" description="Helical" evidence="6">
    <location>
        <begin position="101"/>
        <end position="125"/>
    </location>
</feature>
<evidence type="ECO:0000256" key="4">
    <source>
        <dbReference type="ARBA" id="ARBA00022989"/>
    </source>
</evidence>
<dbReference type="InterPro" id="IPR002293">
    <property type="entry name" value="AA/rel_permease1"/>
</dbReference>
<evidence type="ECO:0000256" key="2">
    <source>
        <dbReference type="ARBA" id="ARBA00022475"/>
    </source>
</evidence>
<keyword evidence="2" id="KW-1003">Cell membrane</keyword>
<protein>
    <submittedName>
        <fullName evidence="7">APC family permease</fullName>
    </submittedName>
</protein>
<evidence type="ECO:0000313" key="7">
    <source>
        <dbReference type="EMBL" id="UVD81897.1"/>
    </source>
</evidence>
<dbReference type="Gene3D" id="1.20.1740.10">
    <property type="entry name" value="Amino acid/polyamine transporter I"/>
    <property type="match status" value="1"/>
</dbReference>
<keyword evidence="4 6" id="KW-1133">Transmembrane helix</keyword>
<feature type="transmembrane region" description="Helical" evidence="6">
    <location>
        <begin position="234"/>
        <end position="256"/>
    </location>
</feature>
<evidence type="ECO:0000256" key="6">
    <source>
        <dbReference type="SAM" id="Phobius"/>
    </source>
</evidence>
<dbReference type="PIRSF" id="PIRSF006060">
    <property type="entry name" value="AA_transporter"/>
    <property type="match status" value="1"/>
</dbReference>
<accession>A0ABY5RC38</accession>
<dbReference type="RefSeq" id="WP_258211071.1">
    <property type="nucleotide sequence ID" value="NZ_CP102734.1"/>
</dbReference>
<proteinExistence type="predicted"/>
<dbReference type="Pfam" id="PF13520">
    <property type="entry name" value="AA_permease_2"/>
    <property type="match status" value="1"/>
</dbReference>
<dbReference type="Proteomes" id="UP001059252">
    <property type="component" value="Chromosome"/>
</dbReference>
<gene>
    <name evidence="7" type="ORF">NV226_01155</name>
</gene>
<feature type="transmembrane region" description="Helical" evidence="6">
    <location>
        <begin position="428"/>
        <end position="451"/>
    </location>
</feature>
<sequence>MFLKFLKFGAKGSTDARFTEKQFFAFSLNFVVGFGFIATIGDIVSLGAWGMIVFAITAFAAMGTSLAFARVSERYPNELGGSYGYAKKAYKSKIAAFLQGWNVLSQVVVGSNNTPLFIGALLSYFDPARSNIYNLISLGVFIFIIFLVTLGLRLSKWLVFLSSSVKWLTIITGMVLVIILAAKDGNFVDNISNNKYISPAVIIGTSLTFMYAFGGFESLAGLSMDVKTKKIRILLVKVFATVFVLYFIAYLAFLFINVNRDVPLNFRGIFQISFGATGIVLFTIGIFFNRFSASVSNVLYYSKVFASLSIDGYLPKIFSKINAKGQYGNALWLISFSTSISSLLLYFLPRWIGIETGFDTFIQSTTISMFIQFILTIWTVLYLSTQSKIKIPFWEKVLYFLTIFLLTYILLIFVFPPALGDAINWSNLFAFLIWLGTMLLGFLISFFTTLLKKVQFFKQKQ</sequence>
<dbReference type="PANTHER" id="PTHR42770">
    <property type="entry name" value="AMINO ACID TRANSPORTER-RELATED"/>
    <property type="match status" value="1"/>
</dbReference>
<keyword evidence="5 6" id="KW-0472">Membrane</keyword>
<dbReference type="EMBL" id="CP102734">
    <property type="protein sequence ID" value="UVD81897.1"/>
    <property type="molecule type" value="Genomic_DNA"/>
</dbReference>
<feature type="transmembrane region" description="Helical" evidence="6">
    <location>
        <begin position="46"/>
        <end position="69"/>
    </location>
</feature>
<evidence type="ECO:0000256" key="1">
    <source>
        <dbReference type="ARBA" id="ARBA00004651"/>
    </source>
</evidence>
<keyword evidence="3 6" id="KW-0812">Transmembrane</keyword>
<evidence type="ECO:0000256" key="3">
    <source>
        <dbReference type="ARBA" id="ARBA00022692"/>
    </source>
</evidence>
<feature type="transmembrane region" description="Helical" evidence="6">
    <location>
        <begin position="330"/>
        <end position="349"/>
    </location>
</feature>
<comment type="subcellular location">
    <subcellularLocation>
        <location evidence="1">Cell membrane</location>
        <topology evidence="1">Multi-pass membrane protein</topology>
    </subcellularLocation>
</comment>
<keyword evidence="8" id="KW-1185">Reference proteome</keyword>
<feature type="transmembrane region" description="Helical" evidence="6">
    <location>
        <begin position="202"/>
        <end position="222"/>
    </location>
</feature>